<keyword evidence="1" id="KW-0489">Methyltransferase</keyword>
<comment type="caution">
    <text evidence="1">The sequence shown here is derived from an EMBL/GenBank/DDBJ whole genome shotgun (WGS) entry which is preliminary data.</text>
</comment>
<sequence>MNALTPDEFRSSIDLEKRKFHMKSYFESSFYRQYRSANMALSALGRSPRVLSLGAGGAFVEEIVQKHLDASVFVVDFAETLAIESDLYGNFAGMFAGDISAPDWVSPLDGVDAVFWFDNIEHLRIDPTTILRKLRSALSENGQIFITTDNFARLRNILKLIFNRSIVALPKDLFAEVDFEHEYVHRREYTRPELEACLREAGLKPVEVEMLWQSPSESLKKLPFRSFEYLFPRFRPHMLIRAQKAEQDVRLTTG</sequence>
<dbReference type="InterPro" id="IPR029063">
    <property type="entry name" value="SAM-dependent_MTases_sf"/>
</dbReference>
<accession>A0ABW0HFE0</accession>
<dbReference type="GO" id="GO:0008168">
    <property type="term" value="F:methyltransferase activity"/>
    <property type="evidence" value="ECO:0007669"/>
    <property type="project" value="UniProtKB-KW"/>
</dbReference>
<dbReference type="SUPFAM" id="SSF53335">
    <property type="entry name" value="S-adenosyl-L-methionine-dependent methyltransferases"/>
    <property type="match status" value="1"/>
</dbReference>
<keyword evidence="2" id="KW-1185">Reference proteome</keyword>
<name>A0ABW0HFE0_9HYPH</name>
<dbReference type="EMBL" id="JBHSLV010000055">
    <property type="protein sequence ID" value="MFC5395977.1"/>
    <property type="molecule type" value="Genomic_DNA"/>
</dbReference>
<dbReference type="Proteomes" id="UP001596104">
    <property type="component" value="Unassembled WGS sequence"/>
</dbReference>
<protein>
    <submittedName>
        <fullName evidence="1">Methyltransferase domain-containing protein</fullName>
    </submittedName>
</protein>
<keyword evidence="1" id="KW-0808">Transferase</keyword>
<evidence type="ECO:0000313" key="2">
    <source>
        <dbReference type="Proteomes" id="UP001596104"/>
    </source>
</evidence>
<dbReference type="Pfam" id="PF13489">
    <property type="entry name" value="Methyltransf_23"/>
    <property type="match status" value="1"/>
</dbReference>
<dbReference type="GO" id="GO:0032259">
    <property type="term" value="P:methylation"/>
    <property type="evidence" value="ECO:0007669"/>
    <property type="project" value="UniProtKB-KW"/>
</dbReference>
<proteinExistence type="predicted"/>
<dbReference type="Gene3D" id="3.40.50.150">
    <property type="entry name" value="Vaccinia Virus protein VP39"/>
    <property type="match status" value="1"/>
</dbReference>
<reference evidence="2" key="1">
    <citation type="journal article" date="2019" name="Int. J. Syst. Evol. Microbiol.">
        <title>The Global Catalogue of Microorganisms (GCM) 10K type strain sequencing project: providing services to taxonomists for standard genome sequencing and annotation.</title>
        <authorList>
            <consortium name="The Broad Institute Genomics Platform"/>
            <consortium name="The Broad Institute Genome Sequencing Center for Infectious Disease"/>
            <person name="Wu L."/>
            <person name="Ma J."/>
        </authorList>
    </citation>
    <scope>NUCLEOTIDE SEQUENCE [LARGE SCALE GENOMIC DNA]</scope>
    <source>
        <strain evidence="2">CGMCC 1.16326</strain>
    </source>
</reference>
<dbReference type="RefSeq" id="WP_291675702.1">
    <property type="nucleotide sequence ID" value="NZ_JBHSLV010000055.1"/>
</dbReference>
<organism evidence="1 2">
    <name type="scientific">Bosea vestrisii</name>
    <dbReference type="NCBI Taxonomy" id="151416"/>
    <lineage>
        <taxon>Bacteria</taxon>
        <taxon>Pseudomonadati</taxon>
        <taxon>Pseudomonadota</taxon>
        <taxon>Alphaproteobacteria</taxon>
        <taxon>Hyphomicrobiales</taxon>
        <taxon>Boseaceae</taxon>
        <taxon>Bosea</taxon>
    </lineage>
</organism>
<evidence type="ECO:0000313" key="1">
    <source>
        <dbReference type="EMBL" id="MFC5395977.1"/>
    </source>
</evidence>
<gene>
    <name evidence="1" type="ORF">ACFPPC_25395</name>
</gene>